<dbReference type="GO" id="GO:0005829">
    <property type="term" value="C:cytosol"/>
    <property type="evidence" value="ECO:0007669"/>
    <property type="project" value="TreeGrafter"/>
</dbReference>
<name>A0A0D6PJ18_9PROT</name>
<evidence type="ECO:0000256" key="5">
    <source>
        <dbReference type="ARBA" id="ARBA00022679"/>
    </source>
</evidence>
<dbReference type="RefSeq" id="WP_048880121.1">
    <property type="nucleotide sequence ID" value="NZ_BANC01000112.1"/>
</dbReference>
<dbReference type="EMBL" id="BANC01000112">
    <property type="protein sequence ID" value="GAN81735.1"/>
    <property type="molecule type" value="Genomic_DNA"/>
</dbReference>
<proteinExistence type="inferred from homology"/>
<dbReference type="InterPro" id="IPR011005">
    <property type="entry name" value="Dihydropteroate_synth-like_sf"/>
</dbReference>
<dbReference type="PROSITE" id="PS00793">
    <property type="entry name" value="DHPS_2"/>
    <property type="match status" value="1"/>
</dbReference>
<keyword evidence="5 9" id="KW-0808">Transferase</keyword>
<comment type="caution">
    <text evidence="11">The sequence shown here is derived from an EMBL/GenBank/DDBJ whole genome shotgun (WGS) entry which is preliminary data.</text>
</comment>
<dbReference type="GO" id="GO:0046654">
    <property type="term" value="P:tetrahydrofolate biosynthetic process"/>
    <property type="evidence" value="ECO:0007669"/>
    <property type="project" value="UniProtKB-UniPathway"/>
</dbReference>
<evidence type="ECO:0000259" key="10">
    <source>
        <dbReference type="PROSITE" id="PS50972"/>
    </source>
</evidence>
<dbReference type="STRING" id="1120923.SAMN02746095_03254"/>
<evidence type="ECO:0000313" key="11">
    <source>
        <dbReference type="EMBL" id="GAN81735.1"/>
    </source>
</evidence>
<dbReference type="Pfam" id="PF00809">
    <property type="entry name" value="Pterin_bind"/>
    <property type="match status" value="1"/>
</dbReference>
<dbReference type="InterPro" id="IPR045031">
    <property type="entry name" value="DHP_synth-like"/>
</dbReference>
<comment type="catalytic activity">
    <reaction evidence="1">
        <text>(7,8-dihydropterin-6-yl)methyl diphosphate + 4-aminobenzoate = 7,8-dihydropteroate + diphosphate</text>
        <dbReference type="Rhea" id="RHEA:19949"/>
        <dbReference type="ChEBI" id="CHEBI:17836"/>
        <dbReference type="ChEBI" id="CHEBI:17839"/>
        <dbReference type="ChEBI" id="CHEBI:33019"/>
        <dbReference type="ChEBI" id="CHEBI:72950"/>
        <dbReference type="EC" id="2.5.1.15"/>
    </reaction>
</comment>
<evidence type="ECO:0000256" key="9">
    <source>
        <dbReference type="RuleBase" id="RU361205"/>
    </source>
</evidence>
<dbReference type="InterPro" id="IPR006390">
    <property type="entry name" value="DHP_synth_dom"/>
</dbReference>
<dbReference type="Gene3D" id="3.20.20.20">
    <property type="entry name" value="Dihydropteroate synthase-like"/>
    <property type="match status" value="1"/>
</dbReference>
<evidence type="ECO:0000313" key="12">
    <source>
        <dbReference type="Proteomes" id="UP000032668"/>
    </source>
</evidence>
<gene>
    <name evidence="11" type="ORF">Aam_114_022</name>
</gene>
<evidence type="ECO:0000256" key="6">
    <source>
        <dbReference type="ARBA" id="ARBA00022723"/>
    </source>
</evidence>
<dbReference type="SUPFAM" id="SSF51717">
    <property type="entry name" value="Dihydropteroate synthetase-like"/>
    <property type="match status" value="1"/>
</dbReference>
<keyword evidence="7 9" id="KW-0460">Magnesium</keyword>
<keyword evidence="8 9" id="KW-0289">Folate biosynthesis</keyword>
<keyword evidence="6 9" id="KW-0479">Metal-binding</keyword>
<comment type="function">
    <text evidence="9">Catalyzes the condensation of para-aminobenzoate (pABA) with 6-hydroxymethyl-7,8-dihydropterin diphosphate (DHPt-PP) to form 7,8-dihydropteroate (H2Pte), the immediate precursor of folate derivatives.</text>
</comment>
<sequence length="280" mass="29319">MGEQLSEWAGLRLDVPLVMGILNVTPDSFSDGGRHTTPKAAIAAGRRMLAEGADILDIGGESTRPGAAPVTPEEEKARIQPVVRALAAEGAVISLDTRNALTMAAGLEAGARIINDISALTYDPAALPLVAALACPVVLMHMRGTPATMNDCAIYHDIAREVTTELTQARDSALAAGVKPGNICLDPGLGFAKLGAQNEALLRATGQLAALGHPLLVALSRKRFLGEISGETEAARRDPESLAAGLYAVAHGAHILRVHDVAGTKRALRVWQRLTERNDG</sequence>
<dbReference type="NCBIfam" id="TIGR01496">
    <property type="entry name" value="DHPS"/>
    <property type="match status" value="1"/>
</dbReference>
<protein>
    <recommendedName>
        <fullName evidence="4 9">Dihydropteroate synthase</fullName>
        <shortName evidence="9">DHPS</shortName>
        <ecNumber evidence="4 9">2.5.1.15</ecNumber>
    </recommendedName>
    <alternativeName>
        <fullName evidence="9">Dihydropteroate pyrophosphorylase</fullName>
    </alternativeName>
</protein>
<dbReference type="GO" id="GO:0046872">
    <property type="term" value="F:metal ion binding"/>
    <property type="evidence" value="ECO:0007669"/>
    <property type="project" value="UniProtKB-KW"/>
</dbReference>
<evidence type="ECO:0000256" key="7">
    <source>
        <dbReference type="ARBA" id="ARBA00022842"/>
    </source>
</evidence>
<evidence type="ECO:0000256" key="1">
    <source>
        <dbReference type="ARBA" id="ARBA00000012"/>
    </source>
</evidence>
<dbReference type="GO" id="GO:0046656">
    <property type="term" value="P:folic acid biosynthetic process"/>
    <property type="evidence" value="ECO:0007669"/>
    <property type="project" value="UniProtKB-KW"/>
</dbReference>
<dbReference type="PROSITE" id="PS50972">
    <property type="entry name" value="PTERIN_BINDING"/>
    <property type="match status" value="1"/>
</dbReference>
<dbReference type="EC" id="2.5.1.15" evidence="4 9"/>
<accession>A0A0D6PJ18</accession>
<evidence type="ECO:0000256" key="2">
    <source>
        <dbReference type="ARBA" id="ARBA00001946"/>
    </source>
</evidence>
<comment type="similarity">
    <text evidence="9">Belongs to the DHPS family.</text>
</comment>
<evidence type="ECO:0000256" key="4">
    <source>
        <dbReference type="ARBA" id="ARBA00012458"/>
    </source>
</evidence>
<feature type="domain" description="Pterin-binding" evidence="10">
    <location>
        <begin position="16"/>
        <end position="269"/>
    </location>
</feature>
<comment type="cofactor">
    <cofactor evidence="2 9">
        <name>Mg(2+)</name>
        <dbReference type="ChEBI" id="CHEBI:18420"/>
    </cofactor>
</comment>
<comment type="pathway">
    <text evidence="3 9">Cofactor biosynthesis; tetrahydrofolate biosynthesis; 7,8-dihydrofolate from 2-amino-4-hydroxy-6-hydroxymethyl-7,8-dihydropteridine diphosphate and 4-aminobenzoate: step 1/2.</text>
</comment>
<dbReference type="CDD" id="cd00739">
    <property type="entry name" value="DHPS"/>
    <property type="match status" value="1"/>
</dbReference>
<reference evidence="11 12" key="1">
    <citation type="submission" date="2012-11" db="EMBL/GenBank/DDBJ databases">
        <title>Whole genome sequence of Acidocella aminolytica 101 = DSM 11237.</title>
        <authorList>
            <person name="Azuma Y."/>
            <person name="Higashiura N."/>
            <person name="Hirakawa H."/>
            <person name="Matsushita K."/>
        </authorList>
    </citation>
    <scope>NUCLEOTIDE SEQUENCE [LARGE SCALE GENOMIC DNA]</scope>
    <source>
        <strain evidence="12">101 / DSM 11237</strain>
    </source>
</reference>
<dbReference type="PANTHER" id="PTHR20941">
    <property type="entry name" value="FOLATE SYNTHESIS PROTEINS"/>
    <property type="match status" value="1"/>
</dbReference>
<evidence type="ECO:0000256" key="8">
    <source>
        <dbReference type="ARBA" id="ARBA00022909"/>
    </source>
</evidence>
<dbReference type="UniPathway" id="UPA00077">
    <property type="reaction ID" value="UER00156"/>
</dbReference>
<keyword evidence="12" id="KW-1185">Reference proteome</keyword>
<dbReference type="AlphaFoldDB" id="A0A0D6PJ18"/>
<evidence type="ECO:0000256" key="3">
    <source>
        <dbReference type="ARBA" id="ARBA00004763"/>
    </source>
</evidence>
<dbReference type="PANTHER" id="PTHR20941:SF1">
    <property type="entry name" value="FOLIC ACID SYNTHESIS PROTEIN FOL1"/>
    <property type="match status" value="1"/>
</dbReference>
<dbReference type="InterPro" id="IPR000489">
    <property type="entry name" value="Pterin-binding_dom"/>
</dbReference>
<dbReference type="GO" id="GO:0004156">
    <property type="term" value="F:dihydropteroate synthase activity"/>
    <property type="evidence" value="ECO:0007669"/>
    <property type="project" value="UniProtKB-EC"/>
</dbReference>
<dbReference type="PROSITE" id="PS00792">
    <property type="entry name" value="DHPS_1"/>
    <property type="match status" value="1"/>
</dbReference>
<dbReference type="Proteomes" id="UP000032668">
    <property type="component" value="Unassembled WGS sequence"/>
</dbReference>
<organism evidence="11 12">
    <name type="scientific">Acidocella aminolytica 101 = DSM 11237</name>
    <dbReference type="NCBI Taxonomy" id="1120923"/>
    <lineage>
        <taxon>Bacteria</taxon>
        <taxon>Pseudomonadati</taxon>
        <taxon>Pseudomonadota</taxon>
        <taxon>Alphaproteobacteria</taxon>
        <taxon>Acetobacterales</taxon>
        <taxon>Acidocellaceae</taxon>
        <taxon>Acidocella</taxon>
    </lineage>
</organism>